<sequence length="90" mass="9797">MATQQASNEELQKQLEALREDFADLAKTIKTMSSAYVGEKQEGFQHAAEQAQQQVKDSFGKVEGEVKANPLTSLAISFGVGVLIGKLLDR</sequence>
<dbReference type="AlphaFoldDB" id="A0AAU7NR74"/>
<evidence type="ECO:0000313" key="2">
    <source>
        <dbReference type="EMBL" id="XBS19492.1"/>
    </source>
</evidence>
<dbReference type="KEGG" id="mech:Q9L42_014130"/>
<protein>
    <submittedName>
        <fullName evidence="2">DUF883 C-terminal domain-containing protein</fullName>
    </submittedName>
</protein>
<feature type="coiled-coil region" evidence="1">
    <location>
        <begin position="1"/>
        <end position="28"/>
    </location>
</feature>
<accession>A0AAU7NR74</accession>
<keyword evidence="3" id="KW-1185">Reference proteome</keyword>
<organism evidence="2 3">
    <name type="scientific">Methylomarinum roseum</name>
    <dbReference type="NCBI Taxonomy" id="3067653"/>
    <lineage>
        <taxon>Bacteria</taxon>
        <taxon>Pseudomonadati</taxon>
        <taxon>Pseudomonadota</taxon>
        <taxon>Gammaproteobacteria</taxon>
        <taxon>Methylococcales</taxon>
        <taxon>Methylococcaceae</taxon>
        <taxon>Methylomarinum</taxon>
    </lineage>
</organism>
<dbReference type="Proteomes" id="UP001225378">
    <property type="component" value="Chromosome"/>
</dbReference>
<gene>
    <name evidence="2" type="ORF">Q9L42_014130</name>
</gene>
<name>A0AAU7NR74_9GAMM</name>
<dbReference type="EMBL" id="CP157743">
    <property type="protein sequence ID" value="XBS19492.1"/>
    <property type="molecule type" value="Genomic_DNA"/>
</dbReference>
<evidence type="ECO:0000256" key="1">
    <source>
        <dbReference type="SAM" id="Coils"/>
    </source>
</evidence>
<dbReference type="RefSeq" id="WP_305907758.1">
    <property type="nucleotide sequence ID" value="NZ_CP157743.1"/>
</dbReference>
<evidence type="ECO:0000313" key="3">
    <source>
        <dbReference type="Proteomes" id="UP001225378"/>
    </source>
</evidence>
<reference evidence="2 3" key="1">
    <citation type="journal article" date="2024" name="Microbiology">
        <title>Methylomarinum rosea sp. nov., a novel halophilic methanotrophic bacterium from the hypersaline Lake Elton.</title>
        <authorList>
            <person name="Suleimanov R.Z."/>
            <person name="Oshkin I.Y."/>
            <person name="Danilova O.V."/>
            <person name="Suzina N.E."/>
            <person name="Dedysh S.N."/>
        </authorList>
    </citation>
    <scope>NUCLEOTIDE SEQUENCE [LARGE SCALE GENOMIC DNA]</scope>
    <source>
        <strain evidence="2 3">Ch1-1</strain>
    </source>
</reference>
<proteinExistence type="predicted"/>
<keyword evidence="1" id="KW-0175">Coiled coil</keyword>